<accession>A0A1Z4JJB1</accession>
<proteinExistence type="predicted"/>
<dbReference type="Proteomes" id="UP000217895">
    <property type="component" value="Chromosome"/>
</dbReference>
<keyword evidence="2" id="KW-0694">RNA-binding</keyword>
<dbReference type="AlphaFoldDB" id="A0A1Z4JJB1"/>
<evidence type="ECO:0000256" key="2">
    <source>
        <dbReference type="ARBA" id="ARBA00022884"/>
    </source>
</evidence>
<protein>
    <recommendedName>
        <fullName evidence="6">RNA-binding protein</fullName>
    </recommendedName>
</protein>
<evidence type="ECO:0000313" key="5">
    <source>
        <dbReference type="Proteomes" id="UP000217895"/>
    </source>
</evidence>
<name>A0A1Z4JJB1_LEPBY</name>
<evidence type="ECO:0008006" key="6">
    <source>
        <dbReference type="Google" id="ProtNLM"/>
    </source>
</evidence>
<reference evidence="4 5" key="1">
    <citation type="submission" date="2017-06" db="EMBL/GenBank/DDBJ databases">
        <title>Genome sequencing of cyanobaciteial culture collection at National Institute for Environmental Studies (NIES).</title>
        <authorList>
            <person name="Hirose Y."/>
            <person name="Shimura Y."/>
            <person name="Fujisawa T."/>
            <person name="Nakamura Y."/>
            <person name="Kawachi M."/>
        </authorList>
    </citation>
    <scope>NUCLEOTIDE SEQUENCE [LARGE SCALE GENOMIC DNA]</scope>
    <source>
        <strain evidence="4 5">NIES-2135</strain>
    </source>
</reference>
<evidence type="ECO:0000256" key="1">
    <source>
        <dbReference type="ARBA" id="ARBA00022490"/>
    </source>
</evidence>
<dbReference type="Pfam" id="PF13083">
    <property type="entry name" value="KH_KhpA-B"/>
    <property type="match status" value="1"/>
</dbReference>
<dbReference type="PANTHER" id="PTHR34654:SF1">
    <property type="entry name" value="RNA-BINDING PROTEIN KHPA"/>
    <property type="match status" value="1"/>
</dbReference>
<keyword evidence="5" id="KW-1185">Reference proteome</keyword>
<evidence type="ECO:0000313" key="4">
    <source>
        <dbReference type="EMBL" id="BAY56859.1"/>
    </source>
</evidence>
<gene>
    <name evidence="4" type="ORF">NIES2135_37210</name>
</gene>
<feature type="compositionally biased region" description="Basic and acidic residues" evidence="3">
    <location>
        <begin position="110"/>
        <end position="119"/>
    </location>
</feature>
<dbReference type="GO" id="GO:0003723">
    <property type="term" value="F:RNA binding"/>
    <property type="evidence" value="ECO:0007669"/>
    <property type="project" value="UniProtKB-KW"/>
</dbReference>
<dbReference type="InterPro" id="IPR020627">
    <property type="entry name" value="KhpA"/>
</dbReference>
<dbReference type="EMBL" id="AP018203">
    <property type="protein sequence ID" value="BAY56859.1"/>
    <property type="molecule type" value="Genomic_DNA"/>
</dbReference>
<evidence type="ECO:0000256" key="3">
    <source>
        <dbReference type="SAM" id="MobiDB-lite"/>
    </source>
</evidence>
<keyword evidence="1" id="KW-0963">Cytoplasm</keyword>
<feature type="compositionally biased region" description="Basic and acidic residues" evidence="3">
    <location>
        <begin position="87"/>
        <end position="102"/>
    </location>
</feature>
<dbReference type="PANTHER" id="PTHR34654">
    <property type="entry name" value="UPF0109 PROTEIN SCO5592"/>
    <property type="match status" value="1"/>
</dbReference>
<feature type="region of interest" description="Disordered" evidence="3">
    <location>
        <begin position="79"/>
        <end position="119"/>
    </location>
</feature>
<organism evidence="4 5">
    <name type="scientific">Leptolyngbya boryana NIES-2135</name>
    <dbReference type="NCBI Taxonomy" id="1973484"/>
    <lineage>
        <taxon>Bacteria</taxon>
        <taxon>Bacillati</taxon>
        <taxon>Cyanobacteriota</taxon>
        <taxon>Cyanophyceae</taxon>
        <taxon>Leptolyngbyales</taxon>
        <taxon>Leptolyngbyaceae</taxon>
        <taxon>Leptolyngbya group</taxon>
        <taxon>Leptolyngbya</taxon>
    </lineage>
</organism>
<sequence>MKPVTPDYAGLIRFLVEPFLETPDALKIDCEVLANRSRIWIRLAFEGTDKGRVFGRGGRNVQAIRTTIEGVAKAAGQTVNLDVYGSGREDSEDRPPRRDRPQGRPTPRTDAPKRPTREN</sequence>